<dbReference type="OrthoDB" id="10405701at2759"/>
<feature type="signal peptide" evidence="1">
    <location>
        <begin position="1"/>
        <end position="19"/>
    </location>
</feature>
<evidence type="ECO:0000313" key="2">
    <source>
        <dbReference type="EMBL" id="EHL02964.1"/>
    </source>
</evidence>
<proteinExistence type="predicted"/>
<protein>
    <submittedName>
        <fullName evidence="2">Uncharacterized protein</fullName>
    </submittedName>
</protein>
<comment type="caution">
    <text evidence="2">The sequence shown here is derived from an EMBL/GenBank/DDBJ whole genome shotgun (WGS) entry which is preliminary data.</text>
</comment>
<keyword evidence="1" id="KW-0732">Signal</keyword>
<accession>H0EEQ1</accession>
<dbReference type="Proteomes" id="UP000005446">
    <property type="component" value="Unassembled WGS sequence"/>
</dbReference>
<dbReference type="AlphaFoldDB" id="H0EEQ1"/>
<dbReference type="HOGENOM" id="CLU_2346886_0_0_1"/>
<feature type="chain" id="PRO_5003531990" evidence="1">
    <location>
        <begin position="20"/>
        <end position="97"/>
    </location>
</feature>
<reference evidence="2 3" key="1">
    <citation type="journal article" date="2012" name="Eukaryot. Cell">
        <title>Genome sequence of the fungus Glarea lozoyensis: the first genome sequence of a species from the Helotiaceae family.</title>
        <authorList>
            <person name="Youssar L."/>
            <person name="Gruening B.A."/>
            <person name="Erxleben A."/>
            <person name="Guenther S."/>
            <person name="Huettel W."/>
        </authorList>
    </citation>
    <scope>NUCLEOTIDE SEQUENCE [LARGE SCALE GENOMIC DNA]</scope>
    <source>
        <strain evidence="3">ATCC 74030 / MF5533</strain>
    </source>
</reference>
<name>H0EEQ1_GLAL7</name>
<evidence type="ECO:0000313" key="3">
    <source>
        <dbReference type="Proteomes" id="UP000005446"/>
    </source>
</evidence>
<organism evidence="2 3">
    <name type="scientific">Glarea lozoyensis (strain ATCC 74030 / MF5533)</name>
    <dbReference type="NCBI Taxonomy" id="1104152"/>
    <lineage>
        <taxon>Eukaryota</taxon>
        <taxon>Fungi</taxon>
        <taxon>Dikarya</taxon>
        <taxon>Ascomycota</taxon>
        <taxon>Pezizomycotina</taxon>
        <taxon>Leotiomycetes</taxon>
        <taxon>Helotiales</taxon>
        <taxon>Helotiaceae</taxon>
        <taxon>Glarea</taxon>
    </lineage>
</organism>
<evidence type="ECO:0000256" key="1">
    <source>
        <dbReference type="SAM" id="SignalP"/>
    </source>
</evidence>
<dbReference type="InParanoid" id="H0EEQ1"/>
<sequence length="97" mass="10186">MKFSIVAMSFVLSITLGAALPVMSPARDLAAQQERRDAAKAAIPVPWAKREADAAKAAIPVPWAKRDAEAAKAAIPVPWAKRDAEAAKAAIPVPCTL</sequence>
<gene>
    <name evidence="2" type="ORF">M7I_0931</name>
</gene>
<keyword evidence="3" id="KW-1185">Reference proteome</keyword>
<dbReference type="EMBL" id="AGUE01000016">
    <property type="protein sequence ID" value="EHL02964.1"/>
    <property type="molecule type" value="Genomic_DNA"/>
</dbReference>